<feature type="region of interest" description="Disordered" evidence="2">
    <location>
        <begin position="110"/>
        <end position="134"/>
    </location>
</feature>
<feature type="coiled-coil region" evidence="1">
    <location>
        <begin position="26"/>
        <end position="60"/>
    </location>
</feature>
<keyword evidence="4" id="KW-1185">Reference proteome</keyword>
<proteinExistence type="predicted"/>
<evidence type="ECO:0000256" key="1">
    <source>
        <dbReference type="SAM" id="Coils"/>
    </source>
</evidence>
<keyword evidence="1" id="KW-0175">Coiled coil</keyword>
<protein>
    <submittedName>
        <fullName evidence="3">Uncharacterized protein</fullName>
    </submittedName>
</protein>
<accession>A0A2A9HGJ6</accession>
<name>A0A2A9HGJ6_TEPT2</name>
<organism evidence="3 4">
    <name type="scientific">Tepidiforma thermophila (strain KCTC 52669 / CGMCC 1.13589 / G233)</name>
    <dbReference type="NCBI Taxonomy" id="2761530"/>
    <lineage>
        <taxon>Bacteria</taxon>
        <taxon>Bacillati</taxon>
        <taxon>Chloroflexota</taxon>
        <taxon>Tepidiformia</taxon>
        <taxon>Tepidiformales</taxon>
        <taxon>Tepidiformaceae</taxon>
        <taxon>Tepidiforma</taxon>
    </lineage>
</organism>
<evidence type="ECO:0000313" key="3">
    <source>
        <dbReference type="EMBL" id="PFG74928.1"/>
    </source>
</evidence>
<reference evidence="3 4" key="1">
    <citation type="submission" date="2017-09" db="EMBL/GenBank/DDBJ databases">
        <title>Sequencing the genomes of two abundant thermophiles in Great Basin hot springs: Thermocrinis jamiesonii and novel Chloroflexi Thermoflexus hugenholtzii.</title>
        <authorList>
            <person name="Hedlund B."/>
        </authorList>
    </citation>
    <scope>NUCLEOTIDE SEQUENCE [LARGE SCALE GENOMIC DNA]</scope>
    <source>
        <strain evidence="3 4">G233</strain>
    </source>
</reference>
<dbReference type="AlphaFoldDB" id="A0A2A9HGJ6"/>
<comment type="caution">
    <text evidence="3">The sequence shown here is derived from an EMBL/GenBank/DDBJ whole genome shotgun (WGS) entry which is preliminary data.</text>
</comment>
<evidence type="ECO:0000313" key="4">
    <source>
        <dbReference type="Proteomes" id="UP000223071"/>
    </source>
</evidence>
<dbReference type="EMBL" id="PDJQ01000001">
    <property type="protein sequence ID" value="PFG74928.1"/>
    <property type="molecule type" value="Genomic_DNA"/>
</dbReference>
<sequence>MGEHDSEPEDVILERLQEAASGDATVRQLRRRYDLLRQDYERLLDRLAELEDRLAEATRAQASSSSSSVAGALSEAIAAPLLQLRQEYLAAAASIAQVVAGLEGLAGGLKGQKSARPAVEPAPGGETSPEPRGHRVQVDVRGKGFGELLDFQERLANLEGVARVSINAIDNERATLIVELE</sequence>
<gene>
    <name evidence="3" type="ORF">A9A59_2179</name>
</gene>
<evidence type="ECO:0000256" key="2">
    <source>
        <dbReference type="SAM" id="MobiDB-lite"/>
    </source>
</evidence>
<dbReference type="Proteomes" id="UP000223071">
    <property type="component" value="Unassembled WGS sequence"/>
</dbReference>
<dbReference type="RefSeq" id="WP_133117601.1">
    <property type="nucleotide sequence ID" value="NZ_PDJQ01000001.1"/>
</dbReference>